<protein>
    <submittedName>
        <fullName evidence="2">Serine phosphatase RsbU, regulator of sigma subunit</fullName>
    </submittedName>
</protein>
<dbReference type="PANTHER" id="PTHR38032">
    <property type="entry name" value="POLYMERASE-RELATED"/>
    <property type="match status" value="1"/>
</dbReference>
<dbReference type="Pfam" id="PF03961">
    <property type="entry name" value="FapA"/>
    <property type="match status" value="1"/>
</dbReference>
<dbReference type="SMART" id="SM01245">
    <property type="entry name" value="Jag_N"/>
    <property type="match status" value="1"/>
</dbReference>
<evidence type="ECO:0000259" key="1">
    <source>
        <dbReference type="SMART" id="SM01245"/>
    </source>
</evidence>
<dbReference type="OrthoDB" id="1279at2"/>
<evidence type="ECO:0000313" key="3">
    <source>
        <dbReference type="Proteomes" id="UP000094463"/>
    </source>
</evidence>
<sequence>MFFKNQAGGMSMTQTRFFEAESVEKAIEKAEKSFQLTSNQLDIEVLESGGKKLFGFKNTPAKISATKYEEVPEETNWEDVVLDMMENYELPDYKQDLTGPVEELHTKSLIGKAWVKDGTLFYESGSSAKPVIVPGNVGKVFRNGEPVTEKFKINDNDLVAFEAENSIHETFWSLTVDQELQQIKLFVRPGQISIPYLLDLPPAQELHLDYGWKTQKQNQLTVESVLKQLEHMKVHSDTIIEHAISQASQTLEEETLVVAEGKLPVDGKHGELEFNIEIERKHLLYREKADGTLDFRESSYIPSVQDGDVLGKVVPPEEGKDGFSVFGDHLKAREGKSVEVKVGSGLEYDESTKSIISRSFGRPVVKRAGLSAHISILPIHTHNGDLLVKHGNISFIGDVEVTGDVYEGMRVAAEGGIYIHKNVMSAVIHAGNDVVVLKNAINSTISSGKNKRIYHEALRKLSTFNQEFRLMISAMKQLFDSGQIGQVYDGSKGLRPVWRVLADRKFQKFPDRTEAVIAFIDQEEDFLDKTWLEFRDLLKVYISIAQRPERLTMDILQEIFQKALIIQEISESPGESNANISLSYTLNSQIYSSGSIDITGKGAVHSSIYADESVDVQGRLIGGTLYGGEKVVIQTAGTPTGVKTIVETSETGKIYIDEAFADVYLRIGQAGKMITKDQLRLVAQLDDKEEIMISAKI</sequence>
<feature type="domain" description="RNA-binding protein KhpB N-terminal" evidence="1">
    <location>
        <begin position="17"/>
        <end position="68"/>
    </location>
</feature>
<dbReference type="KEGG" id="bbev:BBEV_1964"/>
<evidence type="ECO:0000313" key="2">
    <source>
        <dbReference type="EMBL" id="AOM83325.1"/>
    </source>
</evidence>
<dbReference type="EMBL" id="CP012502">
    <property type="protein sequence ID" value="AOM83325.1"/>
    <property type="molecule type" value="Genomic_DNA"/>
</dbReference>
<dbReference type="Gene3D" id="3.30.30.80">
    <property type="entry name" value="probable RNA-binding protein from clostridium symbiosum atcc 14940"/>
    <property type="match status" value="1"/>
</dbReference>
<dbReference type="PANTHER" id="PTHR38032:SF1">
    <property type="entry name" value="RNA-BINDING PROTEIN KHPB N-TERMINAL DOMAIN-CONTAINING PROTEIN"/>
    <property type="match status" value="1"/>
</dbReference>
<keyword evidence="3" id="KW-1185">Reference proteome</keyword>
<organism evidence="2 3">
    <name type="scientific">Salisediminibacterium beveridgei</name>
    <dbReference type="NCBI Taxonomy" id="632773"/>
    <lineage>
        <taxon>Bacteria</taxon>
        <taxon>Bacillati</taxon>
        <taxon>Bacillota</taxon>
        <taxon>Bacilli</taxon>
        <taxon>Bacillales</taxon>
        <taxon>Bacillaceae</taxon>
        <taxon>Salisediminibacterium</taxon>
    </lineage>
</organism>
<dbReference type="Proteomes" id="UP000094463">
    <property type="component" value="Chromosome"/>
</dbReference>
<gene>
    <name evidence="2" type="ORF">BBEV_1964</name>
</gene>
<dbReference type="Pfam" id="PF14804">
    <property type="entry name" value="Jag_N"/>
    <property type="match status" value="1"/>
</dbReference>
<dbReference type="InterPro" id="IPR005646">
    <property type="entry name" value="FapA"/>
</dbReference>
<accession>A0A1D7QWD6</accession>
<dbReference type="InterPro" id="IPR046866">
    <property type="entry name" value="FapA_N"/>
</dbReference>
<dbReference type="InterPro" id="IPR046865">
    <property type="entry name" value="FapA_b_solenoid"/>
</dbReference>
<dbReference type="AlphaFoldDB" id="A0A1D7QWD6"/>
<dbReference type="InterPro" id="IPR032782">
    <property type="entry name" value="KhpB_N"/>
</dbReference>
<dbReference type="Pfam" id="PF20250">
    <property type="entry name" value="FapA_N"/>
    <property type="match status" value="1"/>
</dbReference>
<name>A0A1D7QWD6_9BACI</name>
<reference evidence="2 3" key="1">
    <citation type="submission" date="2015-08" db="EMBL/GenBank/DDBJ databases">
        <title>The complete genome sequence of Bacillus beveridgei MLTeJB.</title>
        <authorList>
            <person name="Hanson T.E."/>
            <person name="Mesa C."/>
            <person name="Basesman S.M."/>
            <person name="Oremland R.S."/>
        </authorList>
    </citation>
    <scope>NUCLEOTIDE SEQUENCE [LARGE SCALE GENOMIC DNA]</scope>
    <source>
        <strain evidence="2 3">MLTeJB</strain>
    </source>
</reference>
<dbReference type="STRING" id="632773.BBEV_1964"/>
<dbReference type="InterPro" id="IPR038247">
    <property type="entry name" value="Jag_N_dom_sf"/>
</dbReference>
<proteinExistence type="predicted"/>